<keyword evidence="3" id="KW-0812">Transmembrane</keyword>
<feature type="transmembrane region" description="Helical" evidence="3">
    <location>
        <begin position="193"/>
        <end position="211"/>
    </location>
</feature>
<feature type="compositionally biased region" description="Polar residues" evidence="2">
    <location>
        <begin position="90"/>
        <end position="110"/>
    </location>
</feature>
<name>A0A086ZHC3_9BIFI</name>
<evidence type="ECO:0000313" key="5">
    <source>
        <dbReference type="EMBL" id="KFI45923.1"/>
    </source>
</evidence>
<dbReference type="RefSeq" id="WP_033522171.1">
    <property type="nucleotide sequence ID" value="NZ_JDUS01000018.1"/>
</dbReference>
<evidence type="ECO:0000259" key="4">
    <source>
        <dbReference type="Pfam" id="PF20693"/>
    </source>
</evidence>
<keyword evidence="3" id="KW-1133">Transmembrane helix</keyword>
<dbReference type="EMBL" id="JGYP01000002">
    <property type="protein sequence ID" value="KFI45923.1"/>
    <property type="molecule type" value="Genomic_DNA"/>
</dbReference>
<feature type="domain" description="YobI-like P-loop NTPase" evidence="4">
    <location>
        <begin position="25"/>
        <end position="445"/>
    </location>
</feature>
<sequence length="1348" mass="154581">MCESDKSSELKLLSPCYDDDNHDYYASLLEKEIELKRAKNIALSGGYGSGKSSILKRVYKPKSMVMISLAPLATAKDVSTGIHNSENRESTSPNNANDKSPESETGINAENTEHPLDNNTTNQLEKEIVKQLLYSTNPSTLPLSHFHRIRSMAWPKRLLFSILTSLSCILLFMAFGWYYLIYDRIPYCFAKNILFPAGIFLLFAGIAWLFIGRFYGKLDLSKITAGGATVDLDDKPDTYFDKYLEEILYFFQQTKKTVVILEDLDRFEDPKIFDALHELNSILNSSLKAKKLRRRQKHDAQGRDNYSENDKAKVQFIYAIKDSIFSDQLGDTKNRLPFARTKFFDVIIPVVPFISHENAARLAFDEFESKNEIDENVLDIAAEFIPDMRILKNIRNEYVVYRHELDGNKMQQSGMDNSKLLGFLIYKNTYLNDADKLATGDSKLDAIYRASRTIIHENIKLKNDDLEKQKLELQKRRDASQKEYTEKLEEKLETELRNMAGCENDDSFQVKAYKLDKNNNSQESLDIHNDDFWNWLATIKPSDKTNFSVYGNVKHEGSLAKNLHPTKRQLSVLLETPLDFSVQHDSDILGQENIISGTEKTIENLKKADIRFLMNNSKYSANLNEHGTIFDEAQEQKGQDTTSNPLYFKDCSLSEFVKRLFHGQKLMAALLSNGWIGEDYIEYSTILDDGMSTQARKFLYQAIIPNNPSPELKLSNDDISIIIKKMRARGDTVFEEDGMLNYTLLDQLAKDSSKTSLFQYQIKRLSVKDDISDHFLKEYLVDGTKQETVLSHLTPYRDDLIPLLLSVPYPPDRENDLKRFADSILSNLSSGIDYEIGDKNQTKSLIESVMQDENTNTFTKDPSDPKPLALVCLNAGIRANLTKLPDGLYSEFLQDKLYEYNRENIFGQNTAASLNAMGMAAQNKANANQNNDLQRYSATLLHLQSYLDFLKPDEYAINVYDDQGIYIVLRDIAKVQEQYISETGDSLSDTLTSVFRHCPPTMKIKNITINPTEDINSPKKTDHATVSNEWKPYLPALFSLDRIEPSFNNLYPYSFKARSNSLFANDDDNDVRMITIYLKKQSRILISNDNPGERQELAQFIFNTRMPFEHRKKLINSLGVEELNPQQIDPVKIPKHIGYAGLLEEGLISDSAESWNQLTKAKWSEKAKYINQSRVFSSYMDGNLQPDDACKMLITRTGDDETLHQLWDVNPSIYIFGAKEKLLVQTWRTALRDGRKPINPKYIYENQNAFIDRHSFAKIYSLSISDLSPEQVIKTLTESGDNSEQRIFTDRAKVYWRSDDTPLNRKILEYLKDHDLMEILPYSADKNVIFGSSRKINSWNKILNASLK</sequence>
<keyword evidence="6" id="KW-1185">Reference proteome</keyword>
<dbReference type="Pfam" id="PF20693">
    <property type="entry name" value="YobI-ATPase"/>
    <property type="match status" value="1"/>
</dbReference>
<reference evidence="5 6" key="1">
    <citation type="submission" date="2014-03" db="EMBL/GenBank/DDBJ databases">
        <title>Genomics of Bifidobacteria.</title>
        <authorList>
            <person name="Ventura M."/>
            <person name="Milani C."/>
            <person name="Lugli G.A."/>
        </authorList>
    </citation>
    <scope>NUCLEOTIDE SEQUENCE [LARGE SCALE GENOMIC DNA]</scope>
    <source>
        <strain evidence="5 6">DSM 22767</strain>
    </source>
</reference>
<comment type="caution">
    <text evidence="5">The sequence shown here is derived from an EMBL/GenBank/DDBJ whole genome shotgun (WGS) entry which is preliminary data.</text>
</comment>
<dbReference type="InterPro" id="IPR048428">
    <property type="entry name" value="YobI-NTPase"/>
</dbReference>
<keyword evidence="3" id="KW-0472">Membrane</keyword>
<feature type="region of interest" description="Disordered" evidence="2">
    <location>
        <begin position="83"/>
        <end position="120"/>
    </location>
</feature>
<feature type="transmembrane region" description="Helical" evidence="3">
    <location>
        <begin position="158"/>
        <end position="181"/>
    </location>
</feature>
<organism evidence="5 6">
    <name type="scientific">Bifidobacterium bohemicum DSM 22767</name>
    <dbReference type="NCBI Taxonomy" id="1437606"/>
    <lineage>
        <taxon>Bacteria</taxon>
        <taxon>Bacillati</taxon>
        <taxon>Actinomycetota</taxon>
        <taxon>Actinomycetes</taxon>
        <taxon>Bifidobacteriales</taxon>
        <taxon>Bifidobacteriaceae</taxon>
        <taxon>Bifidobacterium</taxon>
    </lineage>
</organism>
<dbReference type="Proteomes" id="UP000029096">
    <property type="component" value="Unassembled WGS sequence"/>
</dbReference>
<protein>
    <submittedName>
        <fullName evidence="5">NTPase protein</fullName>
    </submittedName>
</protein>
<accession>A0A086ZHC3</accession>
<feature type="coiled-coil region" evidence="1">
    <location>
        <begin position="456"/>
        <end position="505"/>
    </location>
</feature>
<evidence type="ECO:0000256" key="2">
    <source>
        <dbReference type="SAM" id="MobiDB-lite"/>
    </source>
</evidence>
<proteinExistence type="predicted"/>
<evidence type="ECO:0000256" key="1">
    <source>
        <dbReference type="SAM" id="Coils"/>
    </source>
</evidence>
<evidence type="ECO:0000256" key="3">
    <source>
        <dbReference type="SAM" id="Phobius"/>
    </source>
</evidence>
<keyword evidence="1" id="KW-0175">Coiled coil</keyword>
<dbReference type="OrthoDB" id="1701659at2"/>
<gene>
    <name evidence="5" type="ORF">BBOH_0730</name>
</gene>
<dbReference type="eggNOG" id="COG5290">
    <property type="taxonomic scope" value="Bacteria"/>
</dbReference>
<dbReference type="STRING" id="1437606.BBOH_0730"/>
<evidence type="ECO:0000313" key="6">
    <source>
        <dbReference type="Proteomes" id="UP000029096"/>
    </source>
</evidence>